<dbReference type="Proteomes" id="UP000323824">
    <property type="component" value="Chromosome"/>
</dbReference>
<feature type="signal peptide" evidence="1">
    <location>
        <begin position="1"/>
        <end position="23"/>
    </location>
</feature>
<dbReference type="PROSITE" id="PS51257">
    <property type="entry name" value="PROKAR_LIPOPROTEIN"/>
    <property type="match status" value="1"/>
</dbReference>
<keyword evidence="1" id="KW-0732">Signal</keyword>
<protein>
    <submittedName>
        <fullName evidence="2">Uncharacterized protein</fullName>
    </submittedName>
</protein>
<organism evidence="2 3">
    <name type="scientific">Thiospirochaeta perfilievii</name>
    <dbReference type="NCBI Taxonomy" id="252967"/>
    <lineage>
        <taxon>Bacteria</taxon>
        <taxon>Pseudomonadati</taxon>
        <taxon>Spirochaetota</taxon>
        <taxon>Spirochaetia</taxon>
        <taxon>Spirochaetales</taxon>
        <taxon>Spirochaetaceae</taxon>
        <taxon>Thiospirochaeta</taxon>
    </lineage>
</organism>
<dbReference type="KEGG" id="sper:EW093_06595"/>
<dbReference type="AlphaFoldDB" id="A0A5C1QBX5"/>
<dbReference type="EMBL" id="CP035807">
    <property type="protein sequence ID" value="QEN04379.1"/>
    <property type="molecule type" value="Genomic_DNA"/>
</dbReference>
<name>A0A5C1QBX5_9SPIO</name>
<keyword evidence="3" id="KW-1185">Reference proteome</keyword>
<sequence length="205" mass="22352">MTKKLFVKIIVVLFSLVAIVACGNPADTSVKDDQKTDPVLVSLAGTEITNATLTTEIISEKSSGAELTTLDGSDVIKVSSAAIDDGYEIRCEIIFDPALDLSTATTISFKTLMSFDYSFISINTENSDTTLDDLNTMITDWHGAQAELYEHSYTLADQPSQDWAGTPWANTTKKVTKIEFYSTVTAENYLSPDFDTANISEVAFN</sequence>
<accession>A0A5C1QBX5</accession>
<reference evidence="2 3" key="1">
    <citation type="submission" date="2019-02" db="EMBL/GenBank/DDBJ databases">
        <authorList>
            <person name="Fomenkov A."/>
            <person name="Dubinina G."/>
            <person name="Grabovich M."/>
            <person name="Vincze T."/>
            <person name="Roberts R.J."/>
        </authorList>
    </citation>
    <scope>NUCLEOTIDE SEQUENCE [LARGE SCALE GENOMIC DNA]</scope>
    <source>
        <strain evidence="2 3">P</strain>
    </source>
</reference>
<feature type="chain" id="PRO_5023021272" evidence="1">
    <location>
        <begin position="24"/>
        <end position="205"/>
    </location>
</feature>
<evidence type="ECO:0000313" key="2">
    <source>
        <dbReference type="EMBL" id="QEN04379.1"/>
    </source>
</evidence>
<evidence type="ECO:0000256" key="1">
    <source>
        <dbReference type="SAM" id="SignalP"/>
    </source>
</evidence>
<reference evidence="2 3" key="2">
    <citation type="submission" date="2019-09" db="EMBL/GenBank/DDBJ databases">
        <title>Complete Genome Sequence and Methylome Analysis of free living Spirochaetas.</title>
        <authorList>
            <person name="Leshcheva N."/>
            <person name="Mikheeva N."/>
        </authorList>
    </citation>
    <scope>NUCLEOTIDE SEQUENCE [LARGE SCALE GENOMIC DNA]</scope>
    <source>
        <strain evidence="2 3">P</strain>
    </source>
</reference>
<proteinExistence type="predicted"/>
<gene>
    <name evidence="2" type="ORF">EW093_06595</name>
</gene>
<evidence type="ECO:0000313" key="3">
    <source>
        <dbReference type="Proteomes" id="UP000323824"/>
    </source>
</evidence>
<dbReference type="RefSeq" id="WP_149567626.1">
    <property type="nucleotide sequence ID" value="NZ_CP035807.1"/>
</dbReference>